<evidence type="ECO:0000256" key="1">
    <source>
        <dbReference type="SAM" id="SignalP"/>
    </source>
</evidence>
<feature type="signal peptide" evidence="1">
    <location>
        <begin position="1"/>
        <end position="21"/>
    </location>
</feature>
<keyword evidence="3" id="KW-1185">Reference proteome</keyword>
<dbReference type="SUPFAM" id="SSF55486">
    <property type="entry name" value="Metalloproteases ('zincins'), catalytic domain"/>
    <property type="match status" value="1"/>
</dbReference>
<evidence type="ECO:0000313" key="2">
    <source>
        <dbReference type="EMBL" id="TXD92165.1"/>
    </source>
</evidence>
<evidence type="ECO:0000313" key="3">
    <source>
        <dbReference type="Proteomes" id="UP000321367"/>
    </source>
</evidence>
<dbReference type="RefSeq" id="WP_146934300.1">
    <property type="nucleotide sequence ID" value="NZ_CBCSHZ010000028.1"/>
</dbReference>
<dbReference type="EMBL" id="VORY01000025">
    <property type="protein sequence ID" value="TXD92165.1"/>
    <property type="molecule type" value="Genomic_DNA"/>
</dbReference>
<reference evidence="2 3" key="1">
    <citation type="submission" date="2019-08" db="EMBL/GenBank/DDBJ databases">
        <title>Genome sequence of Gillisia hiemivivida IC154 (type strain).</title>
        <authorList>
            <person name="Bowman J.P."/>
        </authorList>
    </citation>
    <scope>NUCLEOTIDE SEQUENCE [LARGE SCALE GENOMIC DNA]</scope>
    <source>
        <strain evidence="2 3">IC154</strain>
    </source>
</reference>
<protein>
    <recommendedName>
        <fullName evidence="4">Membrane metalloprotease</fullName>
    </recommendedName>
</protein>
<accession>A0A5C6ZPU8</accession>
<sequence length="258" mass="27689">MKIPKIILPFLLLLLIIGCSKDSTDSGNGTPRVDKSANLKALGASANELLSDAKFTSLTIEVVYVTGFKPTDVALNNLSEFLLEHIFKPDGVKITTRAVASSNKAPFSIEEIAQVEADERSVYNAGDEIAVFLYVADGSNENDEDNKLVLGSAFRNTSIVLYGKTIEKIANNSPSTAKSDVESAVLNHEFGHLFGLVDVGSPMQVDHEDPESQAHCNVSGCLMTANIEFGGSIIDMIDNNIPELEDLCINDLVANGGR</sequence>
<evidence type="ECO:0008006" key="4">
    <source>
        <dbReference type="Google" id="ProtNLM"/>
    </source>
</evidence>
<keyword evidence="1" id="KW-0732">Signal</keyword>
<name>A0A5C6ZPU8_9FLAO</name>
<gene>
    <name evidence="2" type="ORF">ES724_14745</name>
</gene>
<feature type="chain" id="PRO_5022710863" description="Membrane metalloprotease" evidence="1">
    <location>
        <begin position="22"/>
        <end position="258"/>
    </location>
</feature>
<dbReference type="Gene3D" id="3.30.2010.10">
    <property type="entry name" value="Metalloproteases ('zincins'), catalytic domain"/>
    <property type="match status" value="1"/>
</dbReference>
<dbReference type="OrthoDB" id="1121673at2"/>
<dbReference type="PROSITE" id="PS51257">
    <property type="entry name" value="PROKAR_LIPOPROTEIN"/>
    <property type="match status" value="1"/>
</dbReference>
<dbReference type="AlphaFoldDB" id="A0A5C6ZPU8"/>
<dbReference type="Proteomes" id="UP000321367">
    <property type="component" value="Unassembled WGS sequence"/>
</dbReference>
<proteinExistence type="predicted"/>
<organism evidence="2 3">
    <name type="scientific">Gillisia hiemivivida</name>
    <dbReference type="NCBI Taxonomy" id="291190"/>
    <lineage>
        <taxon>Bacteria</taxon>
        <taxon>Pseudomonadati</taxon>
        <taxon>Bacteroidota</taxon>
        <taxon>Flavobacteriia</taxon>
        <taxon>Flavobacteriales</taxon>
        <taxon>Flavobacteriaceae</taxon>
        <taxon>Gillisia</taxon>
    </lineage>
</organism>
<comment type="caution">
    <text evidence="2">The sequence shown here is derived from an EMBL/GenBank/DDBJ whole genome shotgun (WGS) entry which is preliminary data.</text>
</comment>